<dbReference type="AlphaFoldDB" id="A0A5B9E534"/>
<evidence type="ECO:0000313" key="9">
    <source>
        <dbReference type="Proteomes" id="UP000321820"/>
    </source>
</evidence>
<comment type="similarity">
    <text evidence="1">Belongs to the thioredoxin family. DsbA subfamily.</text>
</comment>
<reference evidence="8 9" key="1">
    <citation type="submission" date="2019-08" db="EMBL/GenBank/DDBJ databases">
        <title>Complete genome sequence of Terriglobus albidus strain ORNL.</title>
        <authorList>
            <person name="Podar M."/>
        </authorList>
    </citation>
    <scope>NUCLEOTIDE SEQUENCE [LARGE SCALE GENOMIC DNA]</scope>
    <source>
        <strain evidence="8 9">ORNL</strain>
    </source>
</reference>
<feature type="signal peptide" evidence="6">
    <location>
        <begin position="1"/>
        <end position="21"/>
    </location>
</feature>
<dbReference type="PANTHER" id="PTHR13887:SF14">
    <property type="entry name" value="DISULFIDE BOND FORMATION PROTEIN D"/>
    <property type="match status" value="1"/>
</dbReference>
<dbReference type="InterPro" id="IPR012336">
    <property type="entry name" value="Thioredoxin-like_fold"/>
</dbReference>
<accession>A0A5B9E534</accession>
<keyword evidence="2 6" id="KW-0732">Signal</keyword>
<protein>
    <recommendedName>
        <fullName evidence="7">Thioredoxin-like fold domain-containing protein</fullName>
    </recommendedName>
</protein>
<evidence type="ECO:0000256" key="4">
    <source>
        <dbReference type="ARBA" id="ARBA00023157"/>
    </source>
</evidence>
<sequence length="324" mass="34986">MNHLRLLSSFVLLAGALGCHAQKLSPADARRVEVLIRNKFNVPAYYDVTIGERRKSEMPGFDTVTVTFTNLEAEQNAAATKNFDFLLSQDGKTFAQLNRYDIPQDPGAGISDGNRPSRGGPASAPVHIVIYDDLQCPFCARMHAQLFPAILERYGDKVHIVYKDFPLGQHPWAVHAAVDANCLAEQSAPGYWSLVDNVHAHYADVPPLKPSADKDAKPADAVKPATDLLDKWTRDEAVKEKVNLEKLNACIAKQDDSAVTASIKEGDSLGVDATPQLFINGERLAGALPLKYVYKMIDGALLAAGVTPPPAPADPPAAQKPAGN</sequence>
<dbReference type="KEGG" id="talb:FTW19_02090"/>
<evidence type="ECO:0000256" key="5">
    <source>
        <dbReference type="ARBA" id="ARBA00023284"/>
    </source>
</evidence>
<keyword evidence="3" id="KW-0560">Oxidoreductase</keyword>
<dbReference type="GO" id="GO:0016491">
    <property type="term" value="F:oxidoreductase activity"/>
    <property type="evidence" value="ECO:0007669"/>
    <property type="project" value="UniProtKB-KW"/>
</dbReference>
<keyword evidence="9" id="KW-1185">Reference proteome</keyword>
<dbReference type="SUPFAM" id="SSF52833">
    <property type="entry name" value="Thioredoxin-like"/>
    <property type="match status" value="1"/>
</dbReference>
<proteinExistence type="inferred from homology"/>
<dbReference type="OrthoDB" id="117402at2"/>
<dbReference type="Proteomes" id="UP000321820">
    <property type="component" value="Chromosome"/>
</dbReference>
<evidence type="ECO:0000256" key="3">
    <source>
        <dbReference type="ARBA" id="ARBA00023002"/>
    </source>
</evidence>
<dbReference type="RefSeq" id="WP_147646095.1">
    <property type="nucleotide sequence ID" value="NZ_CP042806.1"/>
</dbReference>
<keyword evidence="5" id="KW-0676">Redox-active center</keyword>
<feature type="chain" id="PRO_5023063309" description="Thioredoxin-like fold domain-containing protein" evidence="6">
    <location>
        <begin position="22"/>
        <end position="324"/>
    </location>
</feature>
<dbReference type="PANTHER" id="PTHR13887">
    <property type="entry name" value="GLUTATHIONE S-TRANSFERASE KAPPA"/>
    <property type="match status" value="1"/>
</dbReference>
<dbReference type="EMBL" id="CP042806">
    <property type="protein sequence ID" value="QEE26899.1"/>
    <property type="molecule type" value="Genomic_DNA"/>
</dbReference>
<keyword evidence="4" id="KW-1015">Disulfide bond</keyword>
<evidence type="ECO:0000256" key="2">
    <source>
        <dbReference type="ARBA" id="ARBA00022729"/>
    </source>
</evidence>
<feature type="domain" description="Thioredoxin-like fold" evidence="7">
    <location>
        <begin position="120"/>
        <end position="298"/>
    </location>
</feature>
<organism evidence="8 9">
    <name type="scientific">Terriglobus albidus</name>
    <dbReference type="NCBI Taxonomy" id="1592106"/>
    <lineage>
        <taxon>Bacteria</taxon>
        <taxon>Pseudomonadati</taxon>
        <taxon>Acidobacteriota</taxon>
        <taxon>Terriglobia</taxon>
        <taxon>Terriglobales</taxon>
        <taxon>Acidobacteriaceae</taxon>
        <taxon>Terriglobus</taxon>
    </lineage>
</organism>
<evidence type="ECO:0000256" key="1">
    <source>
        <dbReference type="ARBA" id="ARBA00005791"/>
    </source>
</evidence>
<gene>
    <name evidence="8" type="ORF">FTW19_02090</name>
</gene>
<dbReference type="InterPro" id="IPR036249">
    <property type="entry name" value="Thioredoxin-like_sf"/>
</dbReference>
<evidence type="ECO:0000256" key="6">
    <source>
        <dbReference type="SAM" id="SignalP"/>
    </source>
</evidence>
<dbReference type="Gene3D" id="3.40.30.10">
    <property type="entry name" value="Glutaredoxin"/>
    <property type="match status" value="1"/>
</dbReference>
<dbReference type="Pfam" id="PF13462">
    <property type="entry name" value="Thioredoxin_4"/>
    <property type="match status" value="1"/>
</dbReference>
<dbReference type="CDD" id="cd02972">
    <property type="entry name" value="DsbA_family"/>
    <property type="match status" value="1"/>
</dbReference>
<evidence type="ECO:0000259" key="7">
    <source>
        <dbReference type="Pfam" id="PF13462"/>
    </source>
</evidence>
<name>A0A5B9E534_9BACT</name>
<evidence type="ECO:0000313" key="8">
    <source>
        <dbReference type="EMBL" id="QEE26899.1"/>
    </source>
</evidence>
<dbReference type="PROSITE" id="PS51257">
    <property type="entry name" value="PROKAR_LIPOPROTEIN"/>
    <property type="match status" value="1"/>
</dbReference>